<feature type="domain" description="LamG-like jellyroll fold" evidence="4">
    <location>
        <begin position="1"/>
        <end position="127"/>
    </location>
</feature>
<dbReference type="AlphaFoldDB" id="A0A383E000"/>
<proteinExistence type="predicted"/>
<dbReference type="EMBL" id="UINC01221638">
    <property type="protein sequence ID" value="SVE50051.1"/>
    <property type="molecule type" value="Genomic_DNA"/>
</dbReference>
<feature type="non-terminal residue" evidence="5">
    <location>
        <position position="1"/>
    </location>
</feature>
<dbReference type="SMART" id="SM00560">
    <property type="entry name" value="LamGL"/>
    <property type="match status" value="1"/>
</dbReference>
<sequence length="233" mass="24755">QTWMISNNSSQNQGIIENGYSFVSNGYALRKYPDGKIWFHTNIFSVSSTTSVSDNQWYHIAVSRQGGTIKIFINGVEDGNVSNQTSAIGDQTYPLKFGIGNHSDGNGEYFNGNIDEVAIWNDALSAMEVATLYNSGNPLTASTNSGYYTSSSNLKGYWQLNEGSGTYTTDGSGNGNPGTISGATWSTDIPGSSTTSSSGGDDDGSIELLTGSSESGVSGNEQGYPLNSYYHDV</sequence>
<dbReference type="Gene3D" id="2.60.120.200">
    <property type="match status" value="1"/>
</dbReference>
<evidence type="ECO:0000313" key="5">
    <source>
        <dbReference type="EMBL" id="SVE50051.1"/>
    </source>
</evidence>
<feature type="compositionally biased region" description="Polar residues" evidence="3">
    <location>
        <begin position="210"/>
        <end position="221"/>
    </location>
</feature>
<evidence type="ECO:0000256" key="2">
    <source>
        <dbReference type="ARBA" id="ARBA00023157"/>
    </source>
</evidence>
<dbReference type="Pfam" id="PF13385">
    <property type="entry name" value="Laminin_G_3"/>
    <property type="match status" value="1"/>
</dbReference>
<dbReference type="InterPro" id="IPR006558">
    <property type="entry name" value="LamG-like"/>
</dbReference>
<reference evidence="5" key="1">
    <citation type="submission" date="2018-05" db="EMBL/GenBank/DDBJ databases">
        <authorList>
            <person name="Lanie J.A."/>
            <person name="Ng W.-L."/>
            <person name="Kazmierczak K.M."/>
            <person name="Andrzejewski T.M."/>
            <person name="Davidsen T.M."/>
            <person name="Wayne K.J."/>
            <person name="Tettelin H."/>
            <person name="Glass J.I."/>
            <person name="Rusch D."/>
            <person name="Podicherti R."/>
            <person name="Tsui H.-C.T."/>
            <person name="Winkler M.E."/>
        </authorList>
    </citation>
    <scope>NUCLEOTIDE SEQUENCE</scope>
</reference>
<keyword evidence="1" id="KW-0732">Signal</keyword>
<feature type="compositionally biased region" description="Polar residues" evidence="3">
    <location>
        <begin position="168"/>
        <end position="185"/>
    </location>
</feature>
<feature type="compositionally biased region" description="Low complexity" evidence="3">
    <location>
        <begin position="186"/>
        <end position="199"/>
    </location>
</feature>
<name>A0A383E000_9ZZZZ</name>
<organism evidence="5">
    <name type="scientific">marine metagenome</name>
    <dbReference type="NCBI Taxonomy" id="408172"/>
    <lineage>
        <taxon>unclassified sequences</taxon>
        <taxon>metagenomes</taxon>
        <taxon>ecological metagenomes</taxon>
    </lineage>
</organism>
<evidence type="ECO:0000256" key="1">
    <source>
        <dbReference type="ARBA" id="ARBA00022729"/>
    </source>
</evidence>
<accession>A0A383E000</accession>
<evidence type="ECO:0000259" key="4">
    <source>
        <dbReference type="SMART" id="SM00560"/>
    </source>
</evidence>
<gene>
    <name evidence="5" type="ORF">METZ01_LOCUS502905</name>
</gene>
<feature type="non-terminal residue" evidence="5">
    <location>
        <position position="233"/>
    </location>
</feature>
<protein>
    <recommendedName>
        <fullName evidence="4">LamG-like jellyroll fold domain-containing protein</fullName>
    </recommendedName>
</protein>
<keyword evidence="2" id="KW-1015">Disulfide bond</keyword>
<evidence type="ECO:0000256" key="3">
    <source>
        <dbReference type="SAM" id="MobiDB-lite"/>
    </source>
</evidence>
<feature type="region of interest" description="Disordered" evidence="3">
    <location>
        <begin position="168"/>
        <end position="233"/>
    </location>
</feature>
<dbReference type="SUPFAM" id="SSF49899">
    <property type="entry name" value="Concanavalin A-like lectins/glucanases"/>
    <property type="match status" value="1"/>
</dbReference>
<dbReference type="InterPro" id="IPR013320">
    <property type="entry name" value="ConA-like_dom_sf"/>
</dbReference>